<organism evidence="3">
    <name type="scientific">Staphylococcus aureus</name>
    <dbReference type="NCBI Taxonomy" id="1280"/>
    <lineage>
        <taxon>Bacteria</taxon>
        <taxon>Bacillati</taxon>
        <taxon>Bacillota</taxon>
        <taxon>Bacilli</taxon>
        <taxon>Bacillales</taxon>
        <taxon>Staphylococcaceae</taxon>
        <taxon>Staphylococcus</taxon>
    </lineage>
</organism>
<dbReference type="EMBL" id="LFVP01000001">
    <property type="protein sequence ID" value="KSA81707.1"/>
    <property type="molecule type" value="Genomic_DNA"/>
</dbReference>
<dbReference type="Proteomes" id="UP000052129">
    <property type="component" value="Unassembled WGS sequence"/>
</dbReference>
<sequence length="51" mass="5645">MLVAISARSSSDEDVCCLSSIVSLPYYVLCTFKFCVVNHINLCKIAHHISL</sequence>
<name>A0A266CNC1_STAAU</name>
<proteinExistence type="predicted"/>
<gene>
    <name evidence="4" type="ORF">ACR79_00025</name>
    <name evidence="3" type="ORF">EP54_11665</name>
    <name evidence="2" type="ORF">EQ90_10345</name>
    <name evidence="1" type="ORF">QU38_13520</name>
</gene>
<evidence type="ECO:0000313" key="2">
    <source>
        <dbReference type="EMBL" id="KMR36107.1"/>
    </source>
</evidence>
<accession>A0A0D1K8N8</accession>
<dbReference type="EMBL" id="LALQ01000053">
    <property type="protein sequence ID" value="KMR56301.1"/>
    <property type="molecule type" value="Genomic_DNA"/>
</dbReference>
<reference evidence="3" key="1">
    <citation type="journal article" date="2015" name="J. Infect. Dis.">
        <title>Parallel Epidemics of Community-Associated Methicillin-Resistant Staphylococcus aureus USA300 Infection in North and South America.</title>
        <authorList>
            <person name="Planet P.J."/>
            <person name="Diaz L."/>
            <person name="Kolokotronis S.O."/>
            <person name="Narechania A."/>
            <person name="Reyes J."/>
            <person name="Xing G."/>
            <person name="Rincon S."/>
            <person name="Smith H."/>
            <person name="Panesso D."/>
            <person name="Ryan C."/>
            <person name="Smith D.P."/>
            <person name="Guzman M."/>
            <person name="Zurita J."/>
            <person name="Sebra R."/>
            <person name="Deikus G."/>
            <person name="Nolan R.L."/>
            <person name="Tenover F.C."/>
            <person name="Weinstock G.M."/>
            <person name="Robinson D.A."/>
            <person name="Arias C.A."/>
        </authorList>
    </citation>
    <scope>NUCLEOTIDE SEQUENCE</scope>
    <source>
        <strain evidence="2">CA15</strain>
        <strain evidence="3">M121</strain>
    </source>
</reference>
<dbReference type="Proteomes" id="UP000032274">
    <property type="component" value="Unassembled WGS sequence"/>
</dbReference>
<dbReference type="AlphaFoldDB" id="A0A266CNC1"/>
<accession>A0A266CNC1</accession>
<evidence type="ECO:0000313" key="1">
    <source>
        <dbReference type="EMBL" id="KIT96044.1"/>
    </source>
</evidence>
<evidence type="ECO:0000313" key="4">
    <source>
        <dbReference type="EMBL" id="KSA81707.1"/>
    </source>
</evidence>
<reference evidence="4" key="3">
    <citation type="submission" date="2015-06" db="EMBL/GenBank/DDBJ databases">
        <authorList>
            <person name="Diene S.M."/>
            <person name="Von Dach E."/>
            <person name="Fankhauser C."/>
            <person name="Schrenzel J."/>
            <person name="Harbarth S."/>
            <person name="Francois P."/>
        </authorList>
    </citation>
    <scope>NUCLEOTIDE SEQUENCE</scope>
    <source>
        <strain evidence="4">MRSA_S26</strain>
    </source>
</reference>
<evidence type="ECO:0000313" key="3">
    <source>
        <dbReference type="EMBL" id="KMR56301.1"/>
    </source>
</evidence>
<dbReference type="EMBL" id="LALJ01000024">
    <property type="protein sequence ID" value="KMR36107.1"/>
    <property type="molecule type" value="Genomic_DNA"/>
</dbReference>
<reference evidence="4" key="4">
    <citation type="journal article" date="2016" name="J. Infect. Dis.">
        <title>Comparative Genomics of Community-Associated Methicillin-Resistant Staphylococcus aureus Shows the Emergence of Clone ST8-USA300 in Geneva, Switzerland.</title>
        <authorList>
            <person name="Von Dach E."/>
            <person name="Diene S.M."/>
            <person name="Fankhauser C."/>
            <person name="Schrenzel J."/>
            <person name="Harbarth S."/>
            <person name="Francois P."/>
        </authorList>
    </citation>
    <scope>NUCLEOTIDE SEQUENCE</scope>
    <source>
        <strain evidence="4">MRSA_S26</strain>
    </source>
</reference>
<protein>
    <submittedName>
        <fullName evidence="3">Uncharacterized protein</fullName>
    </submittedName>
</protein>
<dbReference type="EMBL" id="JXIG01000629">
    <property type="protein sequence ID" value="KIT96044.1"/>
    <property type="molecule type" value="Genomic_DNA"/>
</dbReference>
<evidence type="ECO:0000313" key="5">
    <source>
        <dbReference type="Proteomes" id="UP000032274"/>
    </source>
</evidence>
<reference evidence="1 5" key="2">
    <citation type="submission" date="2015-01" db="EMBL/GenBank/DDBJ databases">
        <title>Characterization of Swiss Staphylococcus aureus strains involved in food poisoning.</title>
        <authorList>
            <person name="Crovadore J."/>
            <person name="Chablais R."/>
            <person name="Tonacini J."/>
            <person name="Schnyder B."/>
            <person name="Lefort F."/>
        </authorList>
    </citation>
    <scope>NUCLEOTIDE SEQUENCE [LARGE SCALE GENOMIC DNA]</scope>
    <source>
        <strain evidence="1 5">SA-120</strain>
    </source>
</reference>
<accession>A0A1E8WYG8</accession>
<comment type="caution">
    <text evidence="3">The sequence shown here is derived from an EMBL/GenBank/DDBJ whole genome shotgun (WGS) entry which is preliminary data.</text>
</comment>